<evidence type="ECO:0000313" key="2">
    <source>
        <dbReference type="Proteomes" id="UP000001340"/>
    </source>
</evidence>
<accession>A0A0E2DCR1</accession>
<organism evidence="1 2">
    <name type="scientific">Leptospira interrogans str. UI 12758</name>
    <dbReference type="NCBI Taxonomy" id="1049938"/>
    <lineage>
        <taxon>Bacteria</taxon>
        <taxon>Pseudomonadati</taxon>
        <taxon>Spirochaetota</taxon>
        <taxon>Spirochaetia</taxon>
        <taxon>Leptospirales</taxon>
        <taxon>Leptospiraceae</taxon>
        <taxon>Leptospira</taxon>
    </lineage>
</organism>
<dbReference type="EMBL" id="AHNR02000003">
    <property type="protein sequence ID" value="EKR57256.1"/>
    <property type="molecule type" value="Genomic_DNA"/>
</dbReference>
<reference evidence="1 2" key="1">
    <citation type="submission" date="2012-10" db="EMBL/GenBank/DDBJ databases">
        <authorList>
            <person name="Harkins D.M."/>
            <person name="Durkin A.S."/>
            <person name="Brinkac L.M."/>
            <person name="Haft D.H."/>
            <person name="Selengut J.D."/>
            <person name="Sanka R."/>
            <person name="DePew J."/>
            <person name="Purushe J."/>
            <person name="Chanthongthip A."/>
            <person name="Lattana O."/>
            <person name="Phetsouvanh R."/>
            <person name="Newton P.N."/>
            <person name="Vinetz J.M."/>
            <person name="Sutton G.G."/>
            <person name="Nierman W.C."/>
            <person name="Fouts D.E."/>
        </authorList>
    </citation>
    <scope>NUCLEOTIDE SEQUENCE [LARGE SCALE GENOMIC DNA]</scope>
    <source>
        <strain evidence="1 2">UI 12758</strain>
    </source>
</reference>
<comment type="caution">
    <text evidence="1">The sequence shown here is derived from an EMBL/GenBank/DDBJ whole genome shotgun (WGS) entry which is preliminary data.</text>
</comment>
<protein>
    <recommendedName>
        <fullName evidence="3">Transposase DDE domain protein</fullName>
    </recommendedName>
</protein>
<evidence type="ECO:0000313" key="1">
    <source>
        <dbReference type="EMBL" id="EKR57256.1"/>
    </source>
</evidence>
<proteinExistence type="predicted"/>
<evidence type="ECO:0008006" key="3">
    <source>
        <dbReference type="Google" id="ProtNLM"/>
    </source>
</evidence>
<name>A0A0E2DCR1_LEPIR</name>
<dbReference type="AlphaFoldDB" id="A0A0E2DCR1"/>
<gene>
    <name evidence="1" type="ORF">LEP1GSC105_3602</name>
</gene>
<sequence>MNRLFLKGKRRGRINTILSAAGFNVSKLIRTFFVISKILSLHFVKNLNFSGTTK</sequence>
<dbReference type="Proteomes" id="UP000001340">
    <property type="component" value="Unassembled WGS sequence"/>
</dbReference>